<dbReference type="InterPro" id="IPR050953">
    <property type="entry name" value="N4_N6_ade-DNA_methylase"/>
</dbReference>
<feature type="compositionally biased region" description="Basic residues" evidence="6">
    <location>
        <begin position="1349"/>
        <end position="1361"/>
    </location>
</feature>
<dbReference type="PANTHER" id="PTHR33841:SF1">
    <property type="entry name" value="DNA METHYLTRANSFERASE A"/>
    <property type="match status" value="1"/>
</dbReference>
<accession>A0ABP9X6L6</accession>
<dbReference type="InterPro" id="IPR002052">
    <property type="entry name" value="DNA_methylase_N6_adenine_CS"/>
</dbReference>
<dbReference type="EMBL" id="BAABRU010000030">
    <property type="protein sequence ID" value="GAA5531037.1"/>
    <property type="molecule type" value="Genomic_DNA"/>
</dbReference>
<protein>
    <recommendedName>
        <fullName evidence="1">site-specific DNA-methyltransferase (adenine-specific)</fullName>
        <ecNumber evidence="1">2.1.1.72</ecNumber>
    </recommendedName>
</protein>
<dbReference type="InterPro" id="IPR011639">
    <property type="entry name" value="MethylTrfase_TaqI-like_dom"/>
</dbReference>
<dbReference type="Gene3D" id="3.40.50.150">
    <property type="entry name" value="Vaccinia Virus protein VP39"/>
    <property type="match status" value="2"/>
</dbReference>
<dbReference type="PROSITE" id="PS00092">
    <property type="entry name" value="N6_MTASE"/>
    <property type="match status" value="1"/>
</dbReference>
<dbReference type="InterPro" id="IPR046820">
    <property type="entry name" value="MmeI_TRD"/>
</dbReference>
<keyword evidence="4" id="KW-0949">S-adenosyl-L-methionine</keyword>
<gene>
    <name evidence="9" type="ORF">Hgul01_04861</name>
</gene>
<comment type="caution">
    <text evidence="9">The sequence shown here is derived from an EMBL/GenBank/DDBJ whole genome shotgun (WGS) entry which is preliminary data.</text>
</comment>
<dbReference type="RefSeq" id="WP_345724622.1">
    <property type="nucleotide sequence ID" value="NZ_BAABRU010000030.1"/>
</dbReference>
<evidence type="ECO:0000256" key="6">
    <source>
        <dbReference type="SAM" id="MobiDB-lite"/>
    </source>
</evidence>
<evidence type="ECO:0000256" key="2">
    <source>
        <dbReference type="ARBA" id="ARBA00022603"/>
    </source>
</evidence>
<dbReference type="EC" id="2.1.1.72" evidence="1"/>
<name>A0ABP9X6L6_9CHLR</name>
<sequence length="1373" mass="154275">MSLARDHAEWLSLVEVSGPFLSMPVLLRTFPHGLDADDVALRQTLRLAYDEWRDNQQGLAPDPALHTAWWRYVLHTVLELDRDFWQTDQAVAPTLHTTVAEYGETLRPTWVIHDTQRDAHPRLLGMVVPAGQALEKAFVGSRWKASPAMRMLALLRATNVPLGLVTNGDHWMLVVAPSGGTSSFISWYAEVWLDEPLTLRAFRSLLGVRRFFGVAEAETLPALLRESAENQQEVTDQLGSQVRAAVSVLVQTLDQIDQDQQRRLLHGVSEPIIYEAALTVMMRLVFLLSAEERGLLLLGDQLYDQAYAVSTLRAQLRQHADQAGEEVLARRSDAWCRLLATFRMIYAGVYHDILRLPAYGGTLFDPDRFAFLEGRAAGTSWQTSPAAPIPVDNRTVLHLLDALQVLQVAVPGGGSEPRRLSFRALDIEQIGHVYEGLLDHTARRAIEPMLGLKGAKGLEPELALSQLEALRQPTGLDWTTLSELTGRAIKSMQREFDQPPDFGQMARLHAACQNDQALVQRVLPWQGLLREDSFGNPVVIPAGSIFVTSGSDRRATGTHYTPRSLTEPMVRHALEPLVFVGVAEGCPQEQWQLRDAETILSLKVCDMAMGSGAFLVQACRYLAERVVEAWEQAEHRQPHRILTAPSADPSTGAVQEQPLPRDVDERLALARRLVADRCLYGVDRNPLAVEMAKLSLWLVTLQKDRPFTFLDHALRCGDSLLGVDTEQLGVWSLAGKGNIPLFMGKLDQARRTASTARQTLQHLPELDIRDMQHKAALLAEADAAMYRLKLAADILAATAFVPAQQRESLRIDWLRRLDADFDCADDQPLRELHVEARRYLGTTKPLHWPLEFPEVFDSEQQAHPSLATLLQKVQHDQPIAPIRPTGFDAIIGNPPFMGGKKITGALSTAYRDYLVEILAKNVRGNADLCAYFFLRAAPLLAINGMLALIATNTIAQGDTREVGLDQLLSQTMTIVRAIPSQPWPGAAALEVAHLWLHRGLWQGHQYLDDRLVRGINAYLTELSAVSGKPYRLAANADKSFQGSIVLGMGFVLEPQEAQSLIERNPRNREVLFPYLNGEDLNTNPDQAPSRWVINFHDWPLEKAQAYPETYAIIEAKVRPERQRTDKDGNYVLRKPLPDKWWQYADKRPALYQTIAEMERVLVITIVSKTVAFELVNSKQVLANKLVVFSFSDFKKFALLQSSFHYYWAWQYSSTMKADLNYSPTDCFETFPFPEAMNSLEAIGEHYHQLRQQIMIDHNEGLTKTYNRFHNPTETSAAILALRQAHVAMDEAVRKAYGWNDLTLDHDFHQTKQGLRYTISEAARRSVLDRLLALNHQRYAEEVAQGLHTKTPKKAKASKKTKTAANDQQQGMEF</sequence>
<dbReference type="Pfam" id="PF20466">
    <property type="entry name" value="MmeI_TRD"/>
    <property type="match status" value="1"/>
</dbReference>
<feature type="domain" description="Type II methyltransferase M.TaqI-like" evidence="7">
    <location>
        <begin position="678"/>
        <end position="958"/>
    </location>
</feature>
<reference evidence="9 10" key="1">
    <citation type="submission" date="2024-02" db="EMBL/GenBank/DDBJ databases">
        <title>Herpetosiphon gulosus NBRC 112829.</title>
        <authorList>
            <person name="Ichikawa N."/>
            <person name="Katano-Makiyama Y."/>
            <person name="Hidaka K."/>
        </authorList>
    </citation>
    <scope>NUCLEOTIDE SEQUENCE [LARGE SCALE GENOMIC DNA]</scope>
    <source>
        <strain evidence="9 10">NBRC 112829</strain>
    </source>
</reference>
<evidence type="ECO:0000256" key="5">
    <source>
        <dbReference type="ARBA" id="ARBA00047942"/>
    </source>
</evidence>
<evidence type="ECO:0000256" key="1">
    <source>
        <dbReference type="ARBA" id="ARBA00011900"/>
    </source>
</evidence>
<evidence type="ECO:0000256" key="4">
    <source>
        <dbReference type="ARBA" id="ARBA00022691"/>
    </source>
</evidence>
<dbReference type="SUPFAM" id="SSF53335">
    <property type="entry name" value="S-adenosyl-L-methionine-dependent methyltransferases"/>
    <property type="match status" value="1"/>
</dbReference>
<evidence type="ECO:0000259" key="7">
    <source>
        <dbReference type="Pfam" id="PF07669"/>
    </source>
</evidence>
<dbReference type="Pfam" id="PF07669">
    <property type="entry name" value="Eco57I"/>
    <property type="match status" value="1"/>
</dbReference>
<keyword evidence="10" id="KW-1185">Reference proteome</keyword>
<keyword evidence="3" id="KW-0808">Transferase</keyword>
<comment type="catalytic activity">
    <reaction evidence="5">
        <text>a 2'-deoxyadenosine in DNA + S-adenosyl-L-methionine = an N(6)-methyl-2'-deoxyadenosine in DNA + S-adenosyl-L-homocysteine + H(+)</text>
        <dbReference type="Rhea" id="RHEA:15197"/>
        <dbReference type="Rhea" id="RHEA-COMP:12418"/>
        <dbReference type="Rhea" id="RHEA-COMP:12419"/>
        <dbReference type="ChEBI" id="CHEBI:15378"/>
        <dbReference type="ChEBI" id="CHEBI:57856"/>
        <dbReference type="ChEBI" id="CHEBI:59789"/>
        <dbReference type="ChEBI" id="CHEBI:90615"/>
        <dbReference type="ChEBI" id="CHEBI:90616"/>
        <dbReference type="EC" id="2.1.1.72"/>
    </reaction>
</comment>
<evidence type="ECO:0000313" key="9">
    <source>
        <dbReference type="EMBL" id="GAA5531037.1"/>
    </source>
</evidence>
<evidence type="ECO:0000259" key="8">
    <source>
        <dbReference type="Pfam" id="PF20466"/>
    </source>
</evidence>
<dbReference type="InterPro" id="IPR029063">
    <property type="entry name" value="SAM-dependent_MTases_sf"/>
</dbReference>
<organism evidence="9 10">
    <name type="scientific">Herpetosiphon gulosus</name>
    <dbReference type="NCBI Taxonomy" id="1973496"/>
    <lineage>
        <taxon>Bacteria</taxon>
        <taxon>Bacillati</taxon>
        <taxon>Chloroflexota</taxon>
        <taxon>Chloroflexia</taxon>
        <taxon>Herpetosiphonales</taxon>
        <taxon>Herpetosiphonaceae</taxon>
        <taxon>Herpetosiphon</taxon>
    </lineage>
</organism>
<dbReference type="Proteomes" id="UP001428290">
    <property type="component" value="Unassembled WGS sequence"/>
</dbReference>
<dbReference type="PANTHER" id="PTHR33841">
    <property type="entry name" value="DNA METHYLTRANSFERASE YEEA-RELATED"/>
    <property type="match status" value="1"/>
</dbReference>
<dbReference type="PRINTS" id="PR00507">
    <property type="entry name" value="N12N6MTFRASE"/>
</dbReference>
<feature type="domain" description="MmeI-like target recognition" evidence="8">
    <location>
        <begin position="1048"/>
        <end position="1234"/>
    </location>
</feature>
<keyword evidence="2" id="KW-0489">Methyltransferase</keyword>
<feature type="region of interest" description="Disordered" evidence="6">
    <location>
        <begin position="1344"/>
        <end position="1373"/>
    </location>
</feature>
<evidence type="ECO:0000256" key="3">
    <source>
        <dbReference type="ARBA" id="ARBA00022679"/>
    </source>
</evidence>
<evidence type="ECO:0000313" key="10">
    <source>
        <dbReference type="Proteomes" id="UP001428290"/>
    </source>
</evidence>
<proteinExistence type="predicted"/>